<organism evidence="2 3">
    <name type="scientific">Oesophagostomum dentatum</name>
    <name type="common">Nodular worm</name>
    <dbReference type="NCBI Taxonomy" id="61180"/>
    <lineage>
        <taxon>Eukaryota</taxon>
        <taxon>Metazoa</taxon>
        <taxon>Ecdysozoa</taxon>
        <taxon>Nematoda</taxon>
        <taxon>Chromadorea</taxon>
        <taxon>Rhabditida</taxon>
        <taxon>Rhabditina</taxon>
        <taxon>Rhabditomorpha</taxon>
        <taxon>Strongyloidea</taxon>
        <taxon>Strongylidae</taxon>
        <taxon>Oesophagostomum</taxon>
    </lineage>
</organism>
<dbReference type="Proteomes" id="UP000053660">
    <property type="component" value="Unassembled WGS sequence"/>
</dbReference>
<reference evidence="2 3" key="1">
    <citation type="submission" date="2014-03" db="EMBL/GenBank/DDBJ databases">
        <title>Draft genome of the hookworm Oesophagostomum dentatum.</title>
        <authorList>
            <person name="Mitreva M."/>
        </authorList>
    </citation>
    <scope>NUCLEOTIDE SEQUENCE [LARGE SCALE GENOMIC DNA]</scope>
    <source>
        <strain evidence="2 3">OD-Hann</strain>
    </source>
</reference>
<feature type="region of interest" description="Disordered" evidence="1">
    <location>
        <begin position="21"/>
        <end position="119"/>
    </location>
</feature>
<gene>
    <name evidence="2" type="ORF">OESDEN_17955</name>
</gene>
<accession>A0A0B1SEM5</accession>
<dbReference type="EMBL" id="KN580186">
    <property type="protein sequence ID" value="KHJ82351.1"/>
    <property type="molecule type" value="Genomic_DNA"/>
</dbReference>
<name>A0A0B1SEM5_OESDE</name>
<evidence type="ECO:0000313" key="3">
    <source>
        <dbReference type="Proteomes" id="UP000053660"/>
    </source>
</evidence>
<feature type="compositionally biased region" description="Basic and acidic residues" evidence="1">
    <location>
        <begin position="76"/>
        <end position="85"/>
    </location>
</feature>
<proteinExistence type="predicted"/>
<feature type="compositionally biased region" description="Basic residues" evidence="1">
    <location>
        <begin position="109"/>
        <end position="119"/>
    </location>
</feature>
<feature type="compositionally biased region" description="Basic and acidic residues" evidence="1">
    <location>
        <begin position="21"/>
        <end position="67"/>
    </location>
</feature>
<dbReference type="AlphaFoldDB" id="A0A0B1SEM5"/>
<evidence type="ECO:0000256" key="1">
    <source>
        <dbReference type="SAM" id="MobiDB-lite"/>
    </source>
</evidence>
<dbReference type="OrthoDB" id="5866417at2759"/>
<protein>
    <submittedName>
        <fullName evidence="2">Uncharacterized protein</fullName>
    </submittedName>
</protein>
<sequence>MSAVFDNLRKSIQLRIFKNKDAAYHPRDEEDLDARKRAQKIRDKERSRSEAAKIRAAMARDAHDQKNKHPKKHGTREHGLYEKKNNPSYCSLDHMGPPSEFHRSSPVCRKLRVSPKHVM</sequence>
<keyword evidence="3" id="KW-1185">Reference proteome</keyword>
<evidence type="ECO:0000313" key="2">
    <source>
        <dbReference type="EMBL" id="KHJ82351.1"/>
    </source>
</evidence>